<dbReference type="PRINTS" id="PR00032">
    <property type="entry name" value="HTHARAC"/>
</dbReference>
<dbReference type="SUPFAM" id="SSF46689">
    <property type="entry name" value="Homeodomain-like"/>
    <property type="match status" value="1"/>
</dbReference>
<dbReference type="InterPro" id="IPR018060">
    <property type="entry name" value="HTH_AraC"/>
</dbReference>
<keyword evidence="4" id="KW-0472">Membrane</keyword>
<feature type="transmembrane region" description="Helical" evidence="4">
    <location>
        <begin position="91"/>
        <end position="107"/>
    </location>
</feature>
<sequence>MLKTIQIAALLQGMFLLFILFQRKKEYNKVNFWLLFSFVVSALLFTIGDDNYNLFTENSNWFFFHEPLIITTFFLFVLYHKSDKKKVDKKVFLFFTPYLLNILIHFSEEFSALSNNLIFIILEEVIEFIFIGILIYTIYDIIKNNKEKWLLFFIIPFSFIFIISEFNFLLTKSHDAPYFLDSYGTILIIIFLFYFVLYKLIITPKSILPKHQSNSYKSTNLNNTSITHLKAALHRLIVEEKWFKYQKITVDEVAKELGVPRQQISEVLNIHMKTGFQDFLNKNRVEEFITCLKKDSYKNYTLLAIAYEVGFSSKSSFNTIFKKLKGITPSQYKKLLNIQTSN</sequence>
<keyword evidence="4" id="KW-1133">Transmembrane helix</keyword>
<proteinExistence type="predicted"/>
<feature type="transmembrane region" description="Helical" evidence="4">
    <location>
        <begin position="30"/>
        <end position="48"/>
    </location>
</feature>
<reference evidence="6" key="1">
    <citation type="submission" date="2024-08" db="EMBL/GenBank/DDBJ databases">
        <title>Whole genome sequence of Tenacibaculum sp. strain pbs-1 associated with black-spot shell disease in Akoya pearl oysters.</title>
        <authorList>
            <person name="Sakatoku A."/>
            <person name="Suzuki T."/>
            <person name="Hatano K."/>
            <person name="Seki M."/>
            <person name="Tanaka D."/>
            <person name="Nakamura S."/>
            <person name="Suzuki N."/>
            <person name="Isshiki T."/>
        </authorList>
    </citation>
    <scope>NUCLEOTIDE SEQUENCE</scope>
    <source>
        <strain evidence="6">Pbs-1</strain>
    </source>
</reference>
<dbReference type="Pfam" id="PF12833">
    <property type="entry name" value="HTH_18"/>
    <property type="match status" value="1"/>
</dbReference>
<dbReference type="AlphaFoldDB" id="A0AB33KVK6"/>
<dbReference type="GO" id="GO:0003700">
    <property type="term" value="F:DNA-binding transcription factor activity"/>
    <property type="evidence" value="ECO:0007669"/>
    <property type="project" value="InterPro"/>
</dbReference>
<gene>
    <name evidence="6" type="ORF">Pbs1_02840</name>
</gene>
<dbReference type="InterPro" id="IPR020449">
    <property type="entry name" value="Tscrpt_reg_AraC-type_HTH"/>
</dbReference>
<protein>
    <submittedName>
        <fullName evidence="6">Helix-turn-helix domain-containing protein</fullName>
    </submittedName>
</protein>
<feature type="transmembrane region" description="Helical" evidence="4">
    <location>
        <begin position="182"/>
        <end position="202"/>
    </location>
</feature>
<dbReference type="InterPro" id="IPR009057">
    <property type="entry name" value="Homeodomain-like_sf"/>
</dbReference>
<keyword evidence="1" id="KW-0805">Transcription regulation</keyword>
<evidence type="ECO:0000259" key="5">
    <source>
        <dbReference type="PROSITE" id="PS01124"/>
    </source>
</evidence>
<dbReference type="PANTHER" id="PTHR43280">
    <property type="entry name" value="ARAC-FAMILY TRANSCRIPTIONAL REGULATOR"/>
    <property type="match status" value="1"/>
</dbReference>
<feature type="transmembrane region" description="Helical" evidence="4">
    <location>
        <begin position="113"/>
        <end position="137"/>
    </location>
</feature>
<name>A0AB33KVK6_9FLAO</name>
<feature type="transmembrane region" description="Helical" evidence="4">
    <location>
        <begin position="60"/>
        <end position="79"/>
    </location>
</feature>
<dbReference type="GO" id="GO:0043565">
    <property type="term" value="F:sequence-specific DNA binding"/>
    <property type="evidence" value="ECO:0007669"/>
    <property type="project" value="InterPro"/>
</dbReference>
<evidence type="ECO:0000256" key="2">
    <source>
        <dbReference type="ARBA" id="ARBA00023125"/>
    </source>
</evidence>
<feature type="domain" description="HTH araC/xylS-type" evidence="5">
    <location>
        <begin position="227"/>
        <end position="335"/>
    </location>
</feature>
<dbReference type="Gene3D" id="1.10.10.60">
    <property type="entry name" value="Homeodomain-like"/>
    <property type="match status" value="1"/>
</dbReference>
<keyword evidence="2" id="KW-0238">DNA-binding</keyword>
<keyword evidence="3" id="KW-0804">Transcription</keyword>
<dbReference type="PANTHER" id="PTHR43280:SF29">
    <property type="entry name" value="ARAC-FAMILY TRANSCRIPTIONAL REGULATOR"/>
    <property type="match status" value="1"/>
</dbReference>
<dbReference type="SMART" id="SM00342">
    <property type="entry name" value="HTH_ARAC"/>
    <property type="match status" value="1"/>
</dbReference>
<accession>A0AB33KVK6</accession>
<keyword evidence="4" id="KW-0812">Transmembrane</keyword>
<evidence type="ECO:0000313" key="6">
    <source>
        <dbReference type="EMBL" id="BFP66941.1"/>
    </source>
</evidence>
<feature type="transmembrane region" description="Helical" evidence="4">
    <location>
        <begin position="6"/>
        <end position="23"/>
    </location>
</feature>
<dbReference type="PROSITE" id="PS01124">
    <property type="entry name" value="HTH_ARAC_FAMILY_2"/>
    <property type="match status" value="1"/>
</dbReference>
<evidence type="ECO:0000256" key="4">
    <source>
        <dbReference type="SAM" id="Phobius"/>
    </source>
</evidence>
<evidence type="ECO:0000256" key="3">
    <source>
        <dbReference type="ARBA" id="ARBA00023163"/>
    </source>
</evidence>
<feature type="transmembrane region" description="Helical" evidence="4">
    <location>
        <begin position="149"/>
        <end position="170"/>
    </location>
</feature>
<dbReference type="EMBL" id="AP035888">
    <property type="protein sequence ID" value="BFP66941.1"/>
    <property type="molecule type" value="Genomic_DNA"/>
</dbReference>
<organism evidence="6">
    <name type="scientific">Tenacibaculum sp. Pbs-1</name>
    <dbReference type="NCBI Taxonomy" id="3238748"/>
    <lineage>
        <taxon>Bacteria</taxon>
        <taxon>Pseudomonadati</taxon>
        <taxon>Bacteroidota</taxon>
        <taxon>Flavobacteriia</taxon>
        <taxon>Flavobacteriales</taxon>
        <taxon>Flavobacteriaceae</taxon>
        <taxon>Tenacibaculum</taxon>
    </lineage>
</organism>
<evidence type="ECO:0000256" key="1">
    <source>
        <dbReference type="ARBA" id="ARBA00023015"/>
    </source>
</evidence>